<proteinExistence type="predicted"/>
<evidence type="ECO:0000313" key="1">
    <source>
        <dbReference type="EMBL" id="GFY66614.1"/>
    </source>
</evidence>
<dbReference type="AlphaFoldDB" id="A0A8X6YBN0"/>
<dbReference type="SUPFAM" id="SSF52540">
    <property type="entry name" value="P-loop containing nucleoside triphosphate hydrolases"/>
    <property type="match status" value="1"/>
</dbReference>
<dbReference type="EMBL" id="BMAV01016139">
    <property type="protein sequence ID" value="GFY66614.1"/>
    <property type="molecule type" value="Genomic_DNA"/>
</dbReference>
<comment type="caution">
    <text evidence="1">The sequence shown here is derived from an EMBL/GenBank/DDBJ whole genome shotgun (WGS) entry which is preliminary data.</text>
</comment>
<evidence type="ECO:0000313" key="2">
    <source>
        <dbReference type="Proteomes" id="UP000886998"/>
    </source>
</evidence>
<dbReference type="InterPro" id="IPR027417">
    <property type="entry name" value="P-loop_NTPase"/>
</dbReference>
<dbReference type="InterPro" id="IPR001806">
    <property type="entry name" value="Small_GTPase"/>
</dbReference>
<organism evidence="1 2">
    <name type="scientific">Trichonephila inaurata madagascariensis</name>
    <dbReference type="NCBI Taxonomy" id="2747483"/>
    <lineage>
        <taxon>Eukaryota</taxon>
        <taxon>Metazoa</taxon>
        <taxon>Ecdysozoa</taxon>
        <taxon>Arthropoda</taxon>
        <taxon>Chelicerata</taxon>
        <taxon>Arachnida</taxon>
        <taxon>Araneae</taxon>
        <taxon>Araneomorphae</taxon>
        <taxon>Entelegynae</taxon>
        <taxon>Araneoidea</taxon>
        <taxon>Nephilidae</taxon>
        <taxon>Trichonephila</taxon>
        <taxon>Trichonephila inaurata</taxon>
    </lineage>
</organism>
<name>A0A8X6YBN0_9ARAC</name>
<keyword evidence="2" id="KW-1185">Reference proteome</keyword>
<gene>
    <name evidence="1" type="ORF">TNIN_89311</name>
</gene>
<protein>
    <submittedName>
        <fullName evidence="1">Uncharacterized protein</fullName>
    </submittedName>
</protein>
<dbReference type="Gene3D" id="3.40.50.300">
    <property type="entry name" value="P-loop containing nucleotide triphosphate hydrolases"/>
    <property type="match status" value="1"/>
</dbReference>
<sequence>MPSSDSEFDVYVRSRAYPGSFMVFLCFAIDDRQSFRDILKWKEESKRYVPYPNFFLIGCKMDNRIDDGTVSMEEGLNMSRLIHAVKY</sequence>
<dbReference type="Proteomes" id="UP000886998">
    <property type="component" value="Unassembled WGS sequence"/>
</dbReference>
<dbReference type="OrthoDB" id="26525at2759"/>
<accession>A0A8X6YBN0</accession>
<dbReference type="GO" id="GO:0005525">
    <property type="term" value="F:GTP binding"/>
    <property type="evidence" value="ECO:0007669"/>
    <property type="project" value="InterPro"/>
</dbReference>
<dbReference type="GO" id="GO:0003924">
    <property type="term" value="F:GTPase activity"/>
    <property type="evidence" value="ECO:0007669"/>
    <property type="project" value="InterPro"/>
</dbReference>
<reference evidence="1" key="1">
    <citation type="submission" date="2020-08" db="EMBL/GenBank/DDBJ databases">
        <title>Multicomponent nature underlies the extraordinary mechanical properties of spider dragline silk.</title>
        <authorList>
            <person name="Kono N."/>
            <person name="Nakamura H."/>
            <person name="Mori M."/>
            <person name="Yoshida Y."/>
            <person name="Ohtoshi R."/>
            <person name="Malay A.D."/>
            <person name="Moran D.A.P."/>
            <person name="Tomita M."/>
            <person name="Numata K."/>
            <person name="Arakawa K."/>
        </authorList>
    </citation>
    <scope>NUCLEOTIDE SEQUENCE</scope>
</reference>
<dbReference type="Pfam" id="PF00071">
    <property type="entry name" value="Ras"/>
    <property type="match status" value="1"/>
</dbReference>